<comment type="caution">
    <text evidence="4">The sequence shown here is derived from an EMBL/GenBank/DDBJ whole genome shotgun (WGS) entry which is preliminary data.</text>
</comment>
<dbReference type="EMBL" id="AHZU02001221">
    <property type="protein sequence ID" value="KFG34751.1"/>
    <property type="molecule type" value="Genomic_DNA"/>
</dbReference>
<evidence type="ECO:0000259" key="3">
    <source>
        <dbReference type="Pfam" id="PF20649"/>
    </source>
</evidence>
<evidence type="ECO:0000313" key="5">
    <source>
        <dbReference type="Proteomes" id="UP000028837"/>
    </source>
</evidence>
<dbReference type="PANTHER" id="PTHR13228:SF3">
    <property type="entry name" value="CONSERVED OLIGOMERIC GOLGI COMPLEX SUBUNIT 5"/>
    <property type="match status" value="1"/>
</dbReference>
<feature type="region of interest" description="Disordered" evidence="2">
    <location>
        <begin position="1299"/>
        <end position="1465"/>
    </location>
</feature>
<organism evidence="4 5">
    <name type="scientific">Toxoplasma gondii GAB2-2007-GAL-DOM2</name>
    <dbReference type="NCBI Taxonomy" id="1130820"/>
    <lineage>
        <taxon>Eukaryota</taxon>
        <taxon>Sar</taxon>
        <taxon>Alveolata</taxon>
        <taxon>Apicomplexa</taxon>
        <taxon>Conoidasida</taxon>
        <taxon>Coccidia</taxon>
        <taxon>Eucoccidiorida</taxon>
        <taxon>Eimeriorina</taxon>
        <taxon>Sarcocystidae</taxon>
        <taxon>Toxoplasma</taxon>
    </lineage>
</organism>
<dbReference type="PANTHER" id="PTHR13228">
    <property type="entry name" value="CONSERVED OLIGOMERIC GOLGI COMPLEX COMPONENT 5"/>
    <property type="match status" value="1"/>
</dbReference>
<dbReference type="OrthoDB" id="347278at2759"/>
<feature type="region of interest" description="Disordered" evidence="2">
    <location>
        <begin position="149"/>
        <end position="173"/>
    </location>
</feature>
<dbReference type="GO" id="GO:0017119">
    <property type="term" value="C:Golgi transport complex"/>
    <property type="evidence" value="ECO:0007669"/>
    <property type="project" value="InterPro"/>
</dbReference>
<sequence>MEESRRRRSSAGERAEPSLDDSGDVEIGDLLHCLDSATVDLVHHSLPSEVLSRSHLPSQKETVPFQSTKHARALASPALKSDALNVAVYVHRVVGRGDEASSAHAAAAVKALDGALERLDEEMKKAAMFSQGERLGYENDTEIKHRRRHSSFFEGDAGRRSGENEDVRRHAHGGVPALPALLRLLGSDGEKGEERRLRGEELREKEEQVLLALLHDSDEEKEEERGEKRQLEGDCGLVADALDGTSFIEQVKEEIQDICRESKQLHTEADRMYQSVEEEILVASRLLLLQEVVRESLHFVSTFKRLLKEESPSAKAALVKKLLALLREPHRLSASCSAAACTPGDERDTQSGAPSAGETEKVVALGDLQSLSHCVSLVQREAAHLRNAARQQLLQAVEQGSSLSLASALDVFFLLDQLWEQVEAVLRTLVAGVCTPVATQTLQNEASRGAVSACTRVGKGSLPALLCRSDFESNLAAETESFFSRLEEGLKRASLVDQVLAVGEDPVTRQPYTAFLVASGFASTLSDEVWRASSLHFSAVLRQVGAFGPLPPSLLAALASSVSQRTQRRRRGPARASEERQGSTEEGEENRERRDTGDNEEEKEEEEKQEEREAELSRFAASLAPPQRALVEATPLLSFLLLAFLRRCEEISRAGVLSKAPSESQTGVLLGTISPLRQVYIHLLAARLDGVLSSLFSTKSFSQVRLFLRRLPSAFPLSLLLPPVGSTASVSSSGEEEKCREAFSRLLEAVDPVARLPASPDIDALVSAAFGELERARVSTDAELTRQAADVVEETLESLVLLCLCQLHRDVELEPPVLVDASGKQLLRRLPAASAARVRVSKVFALFAGVEAAMKTVLEENPHFLPLLQAPSEERSERGSFSFEESLRGFQASPCVSGEFFGDAEEAEHALFLERLYSQKPSLLQWNTFREVAAVKRRLLAPLFSSVERAAVDGCLQRIVEELPASLSSPGSKAADTRERTAARGEMAATEDVEQLHALCELERLLCHVQQQYLCLLPPASLVAPLSSLSLAVLETLLSLACVCEAGDERARAFVAAVVARGEVLLSAFWTDFHKHVRVGSDMLRNVRRLLFADSPFLLHEVLTLLPQQEPWLCSENGTFSSSSSASSSSCLSSPASLVTSSLPPLLVAVHLLYRLPAQSHSQQSPPGPPACLRLPGGAPELARRLSAYLRRERREPYGEGEEELETEHEETVQKLRRDLRHVVTLWGKGEESKESTGDGREGEERRERRKARGWMHRDREEEKREDLKLLTQVARLLNAAVNGGREVAEGNAREIVSSAHEAPEKSTPASSFEQTPLSAENTVPVNPSPFSSSASPPSPFSAFPCSSSAPALSSSSSLSSSLPSLSVQAGEAAQEQKAGARLPGFPKVHSNSLQSPSLSLNGVGEPQNSWGQTMGDREDPKAAQVPALGASPYLGWEAEKEREQEPHARTESSVPGHPPPPPCL</sequence>
<feature type="compositionally biased region" description="Polar residues" evidence="2">
    <location>
        <begin position="1308"/>
        <end position="1326"/>
    </location>
</feature>
<feature type="compositionally biased region" description="Low complexity" evidence="2">
    <location>
        <begin position="1329"/>
        <end position="1381"/>
    </location>
</feature>
<evidence type="ECO:0000313" key="4">
    <source>
        <dbReference type="EMBL" id="KFG34751.1"/>
    </source>
</evidence>
<dbReference type="Pfam" id="PF20649">
    <property type="entry name" value="COG5_C"/>
    <property type="match status" value="1"/>
</dbReference>
<feature type="domain" description="Conserved oligomeric Golgi complex subunit 5 helical" evidence="3">
    <location>
        <begin position="368"/>
        <end position="543"/>
    </location>
</feature>
<feature type="region of interest" description="Disordered" evidence="2">
    <location>
        <begin position="339"/>
        <end position="358"/>
    </location>
</feature>
<evidence type="ECO:0000256" key="2">
    <source>
        <dbReference type="SAM" id="MobiDB-lite"/>
    </source>
</evidence>
<feature type="compositionally biased region" description="Basic and acidic residues" evidence="2">
    <location>
        <begin position="1229"/>
        <end position="1247"/>
    </location>
</feature>
<feature type="region of interest" description="Disordered" evidence="2">
    <location>
        <begin position="561"/>
        <end position="616"/>
    </location>
</feature>
<keyword evidence="1" id="KW-0175">Coiled coil</keyword>
<feature type="coiled-coil region" evidence="1">
    <location>
        <begin position="214"/>
        <end position="268"/>
    </location>
</feature>
<feature type="compositionally biased region" description="Basic and acidic residues" evidence="2">
    <location>
        <begin position="1256"/>
        <end position="1265"/>
    </location>
</feature>
<dbReference type="VEuPathDB" id="ToxoDB:TGDOM2_251730"/>
<dbReference type="Proteomes" id="UP000028837">
    <property type="component" value="Unassembled WGS sequence"/>
</dbReference>
<feature type="compositionally biased region" description="Low complexity" evidence="2">
    <location>
        <begin position="1391"/>
        <end position="1402"/>
    </location>
</feature>
<feature type="compositionally biased region" description="Basic and acidic residues" evidence="2">
    <location>
        <begin position="156"/>
        <end position="168"/>
    </location>
</feature>
<accession>A0A086JRI3</accession>
<proteinExistence type="predicted"/>
<dbReference type="InterPro" id="IPR048485">
    <property type="entry name" value="COG5_helical"/>
</dbReference>
<reference evidence="4 5" key="1">
    <citation type="submission" date="2014-02" db="EMBL/GenBank/DDBJ databases">
        <authorList>
            <person name="Sibley D."/>
            <person name="Venepally P."/>
            <person name="Karamycheva S."/>
            <person name="Hadjithomas M."/>
            <person name="Khan A."/>
            <person name="Brunk B."/>
            <person name="Roos D."/>
            <person name="Caler E."/>
            <person name="Lorenzi H."/>
        </authorList>
    </citation>
    <scope>NUCLEOTIDE SEQUENCE [LARGE SCALE GENOMIC DNA]</scope>
    <source>
        <strain evidence="4 5">GAB2-2007-GAL-DOM2</strain>
    </source>
</reference>
<gene>
    <name evidence="4" type="ORF">TGDOM2_251730</name>
</gene>
<feature type="region of interest" description="Disordered" evidence="2">
    <location>
        <begin position="1228"/>
        <end position="1265"/>
    </location>
</feature>
<feature type="compositionally biased region" description="Acidic residues" evidence="2">
    <location>
        <begin position="598"/>
        <end position="608"/>
    </location>
</feature>
<dbReference type="InterPro" id="IPR019465">
    <property type="entry name" value="Cog5"/>
</dbReference>
<dbReference type="GO" id="GO:0006891">
    <property type="term" value="P:intra-Golgi vesicle-mediated transport"/>
    <property type="evidence" value="ECO:0007669"/>
    <property type="project" value="InterPro"/>
</dbReference>
<feature type="compositionally biased region" description="Basic and acidic residues" evidence="2">
    <location>
        <begin position="1438"/>
        <end position="1451"/>
    </location>
</feature>
<evidence type="ECO:0000256" key="1">
    <source>
        <dbReference type="SAM" id="Coils"/>
    </source>
</evidence>
<protein>
    <recommendedName>
        <fullName evidence="3">Conserved oligomeric Golgi complex subunit 5 helical domain-containing protein</fullName>
    </recommendedName>
</protein>
<feature type="region of interest" description="Disordered" evidence="2">
    <location>
        <begin position="1"/>
        <end position="25"/>
    </location>
</feature>
<name>A0A086JRI3_TOXGO</name>